<comment type="caution">
    <text evidence="1">The sequence shown here is derived from an EMBL/GenBank/DDBJ whole genome shotgun (WGS) entry which is preliminary data.</text>
</comment>
<keyword evidence="2" id="KW-1185">Reference proteome</keyword>
<dbReference type="Proteomes" id="UP000680348">
    <property type="component" value="Unassembled WGS sequence"/>
</dbReference>
<dbReference type="Pfam" id="PF05159">
    <property type="entry name" value="Capsule_synth"/>
    <property type="match status" value="2"/>
</dbReference>
<evidence type="ECO:0000313" key="1">
    <source>
        <dbReference type="EMBL" id="MBS3648077.1"/>
    </source>
</evidence>
<dbReference type="GO" id="GO:0015774">
    <property type="term" value="P:polysaccharide transport"/>
    <property type="evidence" value="ECO:0007669"/>
    <property type="project" value="InterPro"/>
</dbReference>
<dbReference type="CDD" id="cd16439">
    <property type="entry name" value="beta_Kdo_transferase_KpsC_2"/>
    <property type="match status" value="1"/>
</dbReference>
<gene>
    <name evidence="1" type="ORF">KEU06_05455</name>
</gene>
<dbReference type="EMBL" id="JAGWCR010000002">
    <property type="protein sequence ID" value="MBS3648077.1"/>
    <property type="molecule type" value="Genomic_DNA"/>
</dbReference>
<evidence type="ECO:0000313" key="2">
    <source>
        <dbReference type="Proteomes" id="UP000680348"/>
    </source>
</evidence>
<name>A0A942I1I4_9HYPH</name>
<accession>A0A942I1I4</accession>
<dbReference type="AlphaFoldDB" id="A0A942I1I4"/>
<reference evidence="1" key="1">
    <citation type="submission" date="2021-04" db="EMBL/GenBank/DDBJ databases">
        <title>Pseudaminobacter soli sp. nov., isolated from paddy soil contaminated by heavy metals.</title>
        <authorList>
            <person name="Zhang K."/>
        </authorList>
    </citation>
    <scope>NUCLEOTIDE SEQUENCE</scope>
    <source>
        <strain evidence="1">19-2017</strain>
    </source>
</reference>
<dbReference type="GO" id="GO:0000271">
    <property type="term" value="P:polysaccharide biosynthetic process"/>
    <property type="evidence" value="ECO:0007669"/>
    <property type="project" value="InterPro"/>
</dbReference>
<protein>
    <submittedName>
        <fullName evidence="1">Capsular polysaccharide biosynthesis protein</fullName>
    </submittedName>
</protein>
<sequence>MAICRFAGISLGKKRDRNRPLGVVIGFSPWKTFIRDWLPGYDIRRESNKLTRRDFWLNTAPVLLSARPNVEVFAWGYKEPPFVTRFCRRHKITINRVEDGFIRSVQLGAAKAPPLSICIDRQGLYFDATRPSDLEDLLNSFDFDARPDLVERGRRGIEALLGSKLSKYNTGAFASAESLYGPKRGRKRILVLGQVEGDMSIIKGCAANLTNNDLVRIARKENPDAHIIYKPHPEVLHGARKDPPQSDPREVMDVAQVLLQDISLADAFETIDHVYTITSLSGFEALIRGIPVTCLGAPFYSGWGLTDDRQLTGRRKRKLTIEKLFAGAYILYPRYYHPTRREMIEYEEALALLAEMREASVGKGRSVANVPA</sequence>
<dbReference type="InterPro" id="IPR007833">
    <property type="entry name" value="Capsule_polysaccharide_synth"/>
</dbReference>
<proteinExistence type="predicted"/>
<organism evidence="1 2">
    <name type="scientific">Pseudaminobacter soli</name>
    <name type="common">ex Zhang et al. 2022</name>
    <dbReference type="NCBI Taxonomy" id="2831468"/>
    <lineage>
        <taxon>Bacteria</taxon>
        <taxon>Pseudomonadati</taxon>
        <taxon>Pseudomonadota</taxon>
        <taxon>Alphaproteobacteria</taxon>
        <taxon>Hyphomicrobiales</taxon>
        <taxon>Phyllobacteriaceae</taxon>
        <taxon>Pseudaminobacter</taxon>
    </lineage>
</organism>